<feature type="compositionally biased region" description="Low complexity" evidence="1">
    <location>
        <begin position="438"/>
        <end position="448"/>
    </location>
</feature>
<dbReference type="EMBL" id="AKFT01000127">
    <property type="protein sequence ID" value="EJF43340.1"/>
    <property type="molecule type" value="Genomic_DNA"/>
</dbReference>
<evidence type="ECO:0008006" key="5">
    <source>
        <dbReference type="Google" id="ProtNLM"/>
    </source>
</evidence>
<dbReference type="eggNOG" id="ENOG5031GV9">
    <property type="taxonomic scope" value="Bacteria"/>
</dbReference>
<proteinExistence type="predicted"/>
<feature type="region of interest" description="Disordered" evidence="1">
    <location>
        <begin position="355"/>
        <end position="452"/>
    </location>
</feature>
<accession>J1HC91</accession>
<gene>
    <name evidence="3" type="ORF">HMPREF1318_2920</name>
</gene>
<evidence type="ECO:0000313" key="3">
    <source>
        <dbReference type="EMBL" id="EJF43340.1"/>
    </source>
</evidence>
<protein>
    <recommendedName>
        <fullName evidence="5">LPXTG cell wall anchor domain protein</fullName>
    </recommendedName>
</protein>
<organism evidence="3 4">
    <name type="scientific">Actinomyces massiliensis F0489</name>
    <dbReference type="NCBI Taxonomy" id="1125718"/>
    <lineage>
        <taxon>Bacteria</taxon>
        <taxon>Bacillati</taxon>
        <taxon>Actinomycetota</taxon>
        <taxon>Actinomycetes</taxon>
        <taxon>Actinomycetales</taxon>
        <taxon>Actinomycetaceae</taxon>
        <taxon>Actinomyces</taxon>
    </lineage>
</organism>
<evidence type="ECO:0000313" key="4">
    <source>
        <dbReference type="Proteomes" id="UP000002941"/>
    </source>
</evidence>
<feature type="region of interest" description="Disordered" evidence="1">
    <location>
        <begin position="129"/>
        <end position="194"/>
    </location>
</feature>
<keyword evidence="2" id="KW-1133">Transmembrane helix</keyword>
<feature type="compositionally biased region" description="Low complexity" evidence="1">
    <location>
        <begin position="130"/>
        <end position="190"/>
    </location>
</feature>
<evidence type="ECO:0000256" key="2">
    <source>
        <dbReference type="SAM" id="Phobius"/>
    </source>
</evidence>
<dbReference type="Proteomes" id="UP000002941">
    <property type="component" value="Unassembled WGS sequence"/>
</dbReference>
<name>J1HC91_9ACTO</name>
<keyword evidence="2" id="KW-0472">Membrane</keyword>
<reference evidence="3 4" key="1">
    <citation type="submission" date="2012-05" db="EMBL/GenBank/DDBJ databases">
        <authorList>
            <person name="Harkins D.M."/>
            <person name="Madupu R."/>
            <person name="Durkin A.S."/>
            <person name="Torralba M."/>
            <person name="Methe B."/>
            <person name="Sutton G.G."/>
            <person name="Nelson K.E."/>
        </authorList>
    </citation>
    <scope>NUCLEOTIDE SEQUENCE [LARGE SCALE GENOMIC DNA]</scope>
    <source>
        <strain evidence="3 4">F0489</strain>
    </source>
</reference>
<feature type="compositionally biased region" description="Low complexity" evidence="1">
    <location>
        <begin position="372"/>
        <end position="400"/>
    </location>
</feature>
<evidence type="ECO:0000256" key="1">
    <source>
        <dbReference type="SAM" id="MobiDB-lite"/>
    </source>
</evidence>
<dbReference type="AlphaFoldDB" id="J1HC91"/>
<comment type="caution">
    <text evidence="3">The sequence shown here is derived from an EMBL/GenBank/DDBJ whole genome shotgun (WGS) entry which is preliminary data.</text>
</comment>
<keyword evidence="2" id="KW-0812">Transmembrane</keyword>
<feature type="transmembrane region" description="Helical" evidence="2">
    <location>
        <begin position="460"/>
        <end position="478"/>
    </location>
</feature>
<sequence length="483" mass="48724">MSEARVTGVIDDVPLISHFGRCRLVSRCYVRDSWVQIDASHREWTTRPDHPLGGFMRLGRSVAALGAATALVAAGTAVSAPAFAAEEDGFVTNGDYTGVADPNSTLTVSGTGCLDPSGNPTSLLWAIGDAGSAEPAGPAEAAGPTESSEAAGASNSSSSSNDSDASTSTSPSTSASASTATSASGSSGTGEVQEDGSWTATIDLARAVPAAGLKDQQRTTLSFACVDYNTSAFKTLGLSLELDSTQLSGTYKLINQSDGSQAIALDVKGFRDSEEVTFRAALENVYNSEAGPAEGDYTALATFTADAQGAVNQTFTPSADLPDGRYKVGVFGDSYGEHAWFENILVKDGKMYAVDRGDGKGPQQPTDDETQGTDTGNGTSTETPTTGTDTGAGADTGTGTSNETPAAGTGNENAQQQNDPAPAAPAAPAPEAKKATESKPAAGSAPAPAKKELAKTGADLGVALIGAGLLASGAIILASRRKA</sequence>
<feature type="compositionally biased region" description="Low complexity" evidence="1">
    <location>
        <begin position="411"/>
        <end position="421"/>
    </location>
</feature>
<keyword evidence="4" id="KW-1185">Reference proteome</keyword>
<dbReference type="PATRIC" id="fig|1125718.3.peg.1663"/>